<dbReference type="Proteomes" id="UP001236258">
    <property type="component" value="Unassembled WGS sequence"/>
</dbReference>
<gene>
    <name evidence="1" type="ORF">Q3O59_08155</name>
</gene>
<reference evidence="1 2" key="1">
    <citation type="submission" date="2023-08" db="EMBL/GenBank/DDBJ databases">
        <authorList>
            <person name="Joshi A."/>
            <person name="Thite S."/>
        </authorList>
    </citation>
    <scope>NUCLEOTIDE SEQUENCE [LARGE SCALE GENOMIC DNA]</scope>
    <source>
        <strain evidence="1 2">1E1</strain>
    </source>
</reference>
<sequence length="68" mass="7870">MNTIDRKQYPELDQLLWDTQARFLTEKDALDVYERRWSFVDKSKLVAAERTLIQQLAQRAGGFLPAGG</sequence>
<dbReference type="RefSeq" id="WP_305945087.1">
    <property type="nucleotide sequence ID" value="NZ_JAUZVY010000002.1"/>
</dbReference>
<evidence type="ECO:0000313" key="1">
    <source>
        <dbReference type="EMBL" id="MDP4529000.1"/>
    </source>
</evidence>
<keyword evidence="2" id="KW-1185">Reference proteome</keyword>
<dbReference type="EMBL" id="JAUZVY010000002">
    <property type="protein sequence ID" value="MDP4529000.1"/>
    <property type="molecule type" value="Genomic_DNA"/>
</dbReference>
<name>A0ABT9GQE3_9GAMM</name>
<accession>A0ABT9GQE3</accession>
<comment type="caution">
    <text evidence="1">The sequence shown here is derived from an EMBL/GenBank/DDBJ whole genome shotgun (WGS) entry which is preliminary data.</text>
</comment>
<organism evidence="1 2">
    <name type="scientific">Alkalimonas delamerensis</name>
    <dbReference type="NCBI Taxonomy" id="265981"/>
    <lineage>
        <taxon>Bacteria</taxon>
        <taxon>Pseudomonadati</taxon>
        <taxon>Pseudomonadota</taxon>
        <taxon>Gammaproteobacteria</taxon>
        <taxon>Alkalimonas</taxon>
    </lineage>
</organism>
<proteinExistence type="predicted"/>
<evidence type="ECO:0000313" key="2">
    <source>
        <dbReference type="Proteomes" id="UP001236258"/>
    </source>
</evidence>
<protein>
    <submittedName>
        <fullName evidence="1">Uncharacterized protein</fullName>
    </submittedName>
</protein>